<dbReference type="GO" id="GO:0016747">
    <property type="term" value="F:acyltransferase activity, transferring groups other than amino-acyl groups"/>
    <property type="evidence" value="ECO:0007669"/>
    <property type="project" value="InterPro"/>
</dbReference>
<dbReference type="PANTHER" id="PTHR23028:SF53">
    <property type="entry name" value="ACYL_TRANSF_3 DOMAIN-CONTAINING PROTEIN"/>
    <property type="match status" value="1"/>
</dbReference>
<feature type="transmembrane region" description="Helical" evidence="1">
    <location>
        <begin position="245"/>
        <end position="265"/>
    </location>
</feature>
<dbReference type="GO" id="GO:0000271">
    <property type="term" value="P:polysaccharide biosynthetic process"/>
    <property type="evidence" value="ECO:0007669"/>
    <property type="project" value="TreeGrafter"/>
</dbReference>
<feature type="transmembrane region" description="Helical" evidence="1">
    <location>
        <begin position="310"/>
        <end position="331"/>
    </location>
</feature>
<dbReference type="PANTHER" id="PTHR23028">
    <property type="entry name" value="ACETYLTRANSFERASE"/>
    <property type="match status" value="1"/>
</dbReference>
<feature type="transmembrane region" description="Helical" evidence="1">
    <location>
        <begin position="188"/>
        <end position="210"/>
    </location>
</feature>
<feature type="domain" description="Acyltransferase 3" evidence="2">
    <location>
        <begin position="7"/>
        <end position="328"/>
    </location>
</feature>
<feature type="transmembrane region" description="Helical" evidence="1">
    <location>
        <begin position="272"/>
        <end position="290"/>
    </location>
</feature>
<dbReference type="InterPro" id="IPR002656">
    <property type="entry name" value="Acyl_transf_3_dom"/>
</dbReference>
<name>A0AAU7J9F8_9HYPH</name>
<keyword evidence="3" id="KW-0012">Acyltransferase</keyword>
<dbReference type="RefSeq" id="WP_406853828.1">
    <property type="nucleotide sequence ID" value="NZ_CP157484.1"/>
</dbReference>
<keyword evidence="1" id="KW-1133">Transmembrane helix</keyword>
<dbReference type="EMBL" id="CP157484">
    <property type="protein sequence ID" value="XBO37006.1"/>
    <property type="molecule type" value="Genomic_DNA"/>
</dbReference>
<dbReference type="Pfam" id="PF01757">
    <property type="entry name" value="Acyl_transf_3"/>
    <property type="match status" value="1"/>
</dbReference>
<evidence type="ECO:0000259" key="2">
    <source>
        <dbReference type="Pfam" id="PF01757"/>
    </source>
</evidence>
<keyword evidence="3" id="KW-0808">Transferase</keyword>
<evidence type="ECO:0000313" key="3">
    <source>
        <dbReference type="EMBL" id="XBO37006.1"/>
    </source>
</evidence>
<protein>
    <submittedName>
        <fullName evidence="3">Acyltransferase</fullName>
        <ecNumber evidence="3">2.3.-.-</ecNumber>
    </submittedName>
</protein>
<evidence type="ECO:0000256" key="1">
    <source>
        <dbReference type="SAM" id="Phobius"/>
    </source>
</evidence>
<feature type="transmembrane region" description="Helical" evidence="1">
    <location>
        <begin position="222"/>
        <end position="239"/>
    </location>
</feature>
<feature type="transmembrane region" description="Helical" evidence="1">
    <location>
        <begin position="46"/>
        <end position="66"/>
    </location>
</feature>
<accession>A0AAU7J9F8</accession>
<keyword evidence="1" id="KW-0812">Transmembrane</keyword>
<keyword evidence="1" id="KW-0472">Membrane</keyword>
<proteinExistence type="predicted"/>
<dbReference type="AlphaFoldDB" id="A0AAU7J9F8"/>
<feature type="transmembrane region" description="Helical" evidence="1">
    <location>
        <begin position="87"/>
        <end position="108"/>
    </location>
</feature>
<sequence length="356" mass="38403">MRDKLENIQILRAVAACMVLASHIGTEVVDLAGRRGVASNFEITPWATGVDVFFVLSGFLMLATAGDEAGRPGAAAAFMGRRIARIAPLYWLLTTALVLGSLALPGMLHVPIGDAPHVFASYAFWPSLRGEEIRPVLALGWTLEYEMFFYALFALALMLPRGWTVPSLAALMLCVVTAGQVWRPSSVALQFWSSPIILEFLLGVGCAAAYRRGLRLTSAQGGALVAVGLVLLLLSGEAAAQRDSWLPLASVGLPALLVVAGAALSPSARDGLFARIGVEIGAASYSLYLLHPFILRSLRVVWDRFEPPLGLFWIVSAVLAVVGSILLRRFVEDPMNRWAKELTIGSRRRARVQPAE</sequence>
<reference evidence="3" key="1">
    <citation type="submission" date="2024-05" db="EMBL/GenBank/DDBJ databases">
        <authorList>
            <person name="Kim S."/>
            <person name="Heo J."/>
            <person name="Choi H."/>
            <person name="Choi Y."/>
            <person name="Kwon S.-W."/>
            <person name="Kim Y."/>
        </authorList>
    </citation>
    <scope>NUCLEOTIDE SEQUENCE</scope>
    <source>
        <strain evidence="3">KACC 23698</strain>
    </source>
</reference>
<dbReference type="InterPro" id="IPR050879">
    <property type="entry name" value="Acyltransferase_3"/>
</dbReference>
<feature type="transmembrane region" description="Helical" evidence="1">
    <location>
        <begin position="7"/>
        <end position="26"/>
    </location>
</feature>
<feature type="transmembrane region" description="Helical" evidence="1">
    <location>
        <begin position="163"/>
        <end position="182"/>
    </location>
</feature>
<gene>
    <name evidence="3" type="ORF">ABEG18_14805</name>
</gene>
<organism evidence="3">
    <name type="scientific">Alsobacter sp. KACC 23698</name>
    <dbReference type="NCBI Taxonomy" id="3149229"/>
    <lineage>
        <taxon>Bacteria</taxon>
        <taxon>Pseudomonadati</taxon>
        <taxon>Pseudomonadota</taxon>
        <taxon>Alphaproteobacteria</taxon>
        <taxon>Hyphomicrobiales</taxon>
        <taxon>Alsobacteraceae</taxon>
        <taxon>Alsobacter</taxon>
    </lineage>
</organism>
<feature type="transmembrane region" description="Helical" evidence="1">
    <location>
        <begin position="136"/>
        <end position="156"/>
    </location>
</feature>
<dbReference type="GO" id="GO:0016020">
    <property type="term" value="C:membrane"/>
    <property type="evidence" value="ECO:0007669"/>
    <property type="project" value="TreeGrafter"/>
</dbReference>
<dbReference type="EC" id="2.3.-.-" evidence="3"/>